<evidence type="ECO:0008006" key="3">
    <source>
        <dbReference type="Google" id="ProtNLM"/>
    </source>
</evidence>
<comment type="caution">
    <text evidence="1">The sequence shown here is derived from an EMBL/GenBank/DDBJ whole genome shotgun (WGS) entry which is preliminary data.</text>
</comment>
<evidence type="ECO:0000313" key="2">
    <source>
        <dbReference type="Proteomes" id="UP001500831"/>
    </source>
</evidence>
<protein>
    <recommendedName>
        <fullName evidence="3">Mersacidin/lichenicidin family type 2 lantibiotic</fullName>
    </recommendedName>
</protein>
<keyword evidence="2" id="KW-1185">Reference proteome</keyword>
<sequence length="81" mass="8438">MSNDEIVRLWKDPAGRAASADDVAHPAGSIDLGLEKVAGGDLVLSTEKLASLGCCNGLTSYVGCWEWTGHTTCWAITLGCA</sequence>
<reference evidence="1 2" key="1">
    <citation type="journal article" date="2019" name="Int. J. Syst. Evol. Microbiol.">
        <title>The Global Catalogue of Microorganisms (GCM) 10K type strain sequencing project: providing services to taxonomists for standard genome sequencing and annotation.</title>
        <authorList>
            <consortium name="The Broad Institute Genomics Platform"/>
            <consortium name="The Broad Institute Genome Sequencing Center for Infectious Disease"/>
            <person name="Wu L."/>
            <person name="Ma J."/>
        </authorList>
    </citation>
    <scope>NUCLEOTIDE SEQUENCE [LARGE SCALE GENOMIC DNA]</scope>
    <source>
        <strain evidence="1 2">JCM 6242</strain>
    </source>
</reference>
<dbReference type="EMBL" id="BAAAVI010000063">
    <property type="protein sequence ID" value="GAA2898879.1"/>
    <property type="molecule type" value="Genomic_DNA"/>
</dbReference>
<evidence type="ECO:0000313" key="1">
    <source>
        <dbReference type="EMBL" id="GAA2898879.1"/>
    </source>
</evidence>
<dbReference type="Proteomes" id="UP001500831">
    <property type="component" value="Unassembled WGS sequence"/>
</dbReference>
<gene>
    <name evidence="1" type="ORF">GCM10010517_64300</name>
</gene>
<proteinExistence type="predicted"/>
<name>A0ABN3W6F7_9ACTN</name>
<dbReference type="RefSeq" id="WP_344979392.1">
    <property type="nucleotide sequence ID" value="NZ_BAAAVI010000063.1"/>
</dbReference>
<organism evidence="1 2">
    <name type="scientific">Streptosporangium fragile</name>
    <dbReference type="NCBI Taxonomy" id="46186"/>
    <lineage>
        <taxon>Bacteria</taxon>
        <taxon>Bacillati</taxon>
        <taxon>Actinomycetota</taxon>
        <taxon>Actinomycetes</taxon>
        <taxon>Streptosporangiales</taxon>
        <taxon>Streptosporangiaceae</taxon>
        <taxon>Streptosporangium</taxon>
    </lineage>
</organism>
<accession>A0ABN3W6F7</accession>